<dbReference type="PANTHER" id="PTHR43682">
    <property type="entry name" value="LACTATE UTILIZATION PROTEIN C"/>
    <property type="match status" value="1"/>
</dbReference>
<dbReference type="InterPro" id="IPR024185">
    <property type="entry name" value="FTHF_cligase-like_sf"/>
</dbReference>
<dbReference type="AlphaFoldDB" id="A0A6M8SWL2"/>
<dbReference type="RefSeq" id="WP_173534487.1">
    <property type="nucleotide sequence ID" value="NZ_CP054143.1"/>
</dbReference>
<evidence type="ECO:0000313" key="3">
    <source>
        <dbReference type="Proteomes" id="UP000504844"/>
    </source>
</evidence>
<dbReference type="Gene3D" id="3.40.50.10420">
    <property type="entry name" value="NagB/RpiA/CoA transferase-like"/>
    <property type="match status" value="1"/>
</dbReference>
<gene>
    <name evidence="2" type="ORF">HQN60_15350</name>
</gene>
<dbReference type="Pfam" id="PF02589">
    <property type="entry name" value="LUD_dom"/>
    <property type="match status" value="1"/>
</dbReference>
<dbReference type="PANTHER" id="PTHR43682:SF1">
    <property type="entry name" value="LACTATE UTILIZATION PROTEIN C"/>
    <property type="match status" value="1"/>
</dbReference>
<dbReference type="EMBL" id="CP054143">
    <property type="protein sequence ID" value="QKJ67986.1"/>
    <property type="molecule type" value="Genomic_DNA"/>
</dbReference>
<dbReference type="InterPro" id="IPR003741">
    <property type="entry name" value="LUD_dom"/>
</dbReference>
<organism evidence="2 3">
    <name type="scientific">Deefgea piscis</name>
    <dbReference type="NCBI Taxonomy" id="2739061"/>
    <lineage>
        <taxon>Bacteria</taxon>
        <taxon>Pseudomonadati</taxon>
        <taxon>Pseudomonadota</taxon>
        <taxon>Betaproteobacteria</taxon>
        <taxon>Neisseriales</taxon>
        <taxon>Chitinibacteraceae</taxon>
        <taxon>Deefgea</taxon>
    </lineage>
</organism>
<name>A0A6M8SWL2_9NEIS</name>
<feature type="domain" description="LUD" evidence="1">
    <location>
        <begin position="93"/>
        <end position="190"/>
    </location>
</feature>
<accession>A0A6M8SWL2</accession>
<keyword evidence="3" id="KW-1185">Reference proteome</keyword>
<evidence type="ECO:0000259" key="1">
    <source>
        <dbReference type="Pfam" id="PF02589"/>
    </source>
</evidence>
<dbReference type="KEGG" id="dee:HQN60_15350"/>
<reference evidence="2 3" key="1">
    <citation type="submission" date="2020-05" db="EMBL/GenBank/DDBJ databases">
        <title>Complete genome sequence of Deefgea sp. D17.</title>
        <authorList>
            <person name="Bae J.-W."/>
            <person name="Han J.E."/>
        </authorList>
    </citation>
    <scope>NUCLEOTIDE SEQUENCE [LARGE SCALE GENOMIC DNA]</scope>
    <source>
        <strain evidence="2 3">D17</strain>
    </source>
</reference>
<protein>
    <submittedName>
        <fullName evidence="2">LUD domain-containing protein</fullName>
    </submittedName>
</protein>
<dbReference type="SUPFAM" id="SSF100950">
    <property type="entry name" value="NagB/RpiA/CoA transferase-like"/>
    <property type="match status" value="1"/>
</dbReference>
<evidence type="ECO:0000313" key="2">
    <source>
        <dbReference type="EMBL" id="QKJ67986.1"/>
    </source>
</evidence>
<dbReference type="Proteomes" id="UP000504844">
    <property type="component" value="Chromosome"/>
</dbReference>
<proteinExistence type="predicted"/>
<sequence>MSSRDIILAQVRVNQPPASDLPKVPLFAADLPSPWPQFQASLRRMGGQILDCPDGVNLNALLSQHFPQAKIIASVVPEVTGNFSVLQGEDPHRLAEVDVAVVRARFAVAETGSVCFTEQELVVNALAYLAQHLVVLLDVNEIVGNLHQAYQRAEFQMARYTVLHSGPSATADIEGTLVHGAQGVRSLSVIAYQRLPNVV</sequence>
<dbReference type="InterPro" id="IPR037171">
    <property type="entry name" value="NagB/RpiA_transferase-like"/>
</dbReference>